<dbReference type="InterPro" id="IPR036390">
    <property type="entry name" value="WH_DNA-bd_sf"/>
</dbReference>
<dbReference type="Pfam" id="PF00392">
    <property type="entry name" value="GntR"/>
    <property type="match status" value="1"/>
</dbReference>
<feature type="domain" description="HTH gntR-type" evidence="4">
    <location>
        <begin position="14"/>
        <end position="82"/>
    </location>
</feature>
<dbReference type="SUPFAM" id="SSF46785">
    <property type="entry name" value="Winged helix' DNA-binding domain"/>
    <property type="match status" value="1"/>
</dbReference>
<keyword evidence="2" id="KW-0238">DNA-binding</keyword>
<dbReference type="STRING" id="396014.BF93_12520"/>
<name>Z9JWM5_9MICO</name>
<evidence type="ECO:0000256" key="2">
    <source>
        <dbReference type="ARBA" id="ARBA00023125"/>
    </source>
</evidence>
<keyword evidence="6" id="KW-1185">Reference proteome</keyword>
<dbReference type="SMART" id="SM00345">
    <property type="entry name" value="HTH_GNTR"/>
    <property type="match status" value="1"/>
</dbReference>
<organism evidence="5 6">
    <name type="scientific">Brachybacterium phenoliresistens</name>
    <dbReference type="NCBI Taxonomy" id="396014"/>
    <lineage>
        <taxon>Bacteria</taxon>
        <taxon>Bacillati</taxon>
        <taxon>Actinomycetota</taxon>
        <taxon>Actinomycetes</taxon>
        <taxon>Micrococcales</taxon>
        <taxon>Dermabacteraceae</taxon>
        <taxon>Brachybacterium</taxon>
    </lineage>
</organism>
<sequence length="248" mass="27545">MSSSPAPPGAARSRSNQERLQDEIKQLILTRELHPGDALPTESELMELLGTSRNPLREAIKALQALGFVEVRHGHGTYAGALPLSPLQDFLSFRLRRSLGTDLREVADLLQLREALEVGMASDVVRTHLSRGTEELGAIVAAMRAKADAGEFFPDEDLAFHGALYRPIGNGMIQELLEVFWNTFHLIDPELPGPHYSPSEAWAWHDGLVRALERGDVDLYRSRMREHFDGIRIRISRAAPSREDAGAP</sequence>
<accession>Z9JWM5</accession>
<dbReference type="Gene3D" id="1.10.10.10">
    <property type="entry name" value="Winged helix-like DNA-binding domain superfamily/Winged helix DNA-binding domain"/>
    <property type="match status" value="1"/>
</dbReference>
<keyword evidence="3" id="KW-0804">Transcription</keyword>
<evidence type="ECO:0000259" key="4">
    <source>
        <dbReference type="PROSITE" id="PS50949"/>
    </source>
</evidence>
<dbReference type="CDD" id="cd07377">
    <property type="entry name" value="WHTH_GntR"/>
    <property type="match status" value="1"/>
</dbReference>
<dbReference type="RefSeq" id="WP_038370962.1">
    <property type="nucleotide sequence ID" value="NZ_KK069989.1"/>
</dbReference>
<dbReference type="InterPro" id="IPR008920">
    <property type="entry name" value="TF_FadR/GntR_C"/>
</dbReference>
<dbReference type="Proteomes" id="UP000023067">
    <property type="component" value="Unassembled WGS sequence"/>
</dbReference>
<evidence type="ECO:0000256" key="1">
    <source>
        <dbReference type="ARBA" id="ARBA00023015"/>
    </source>
</evidence>
<evidence type="ECO:0000313" key="5">
    <source>
        <dbReference type="EMBL" id="EWS82413.1"/>
    </source>
</evidence>
<evidence type="ECO:0000256" key="3">
    <source>
        <dbReference type="ARBA" id="ARBA00023163"/>
    </source>
</evidence>
<evidence type="ECO:0000313" key="6">
    <source>
        <dbReference type="Proteomes" id="UP000023067"/>
    </source>
</evidence>
<dbReference type="eggNOG" id="COG2186">
    <property type="taxonomic scope" value="Bacteria"/>
</dbReference>
<dbReference type="SMART" id="SM00895">
    <property type="entry name" value="FCD"/>
    <property type="match status" value="1"/>
</dbReference>
<dbReference type="Gene3D" id="1.20.120.530">
    <property type="entry name" value="GntR ligand-binding domain-like"/>
    <property type="match status" value="1"/>
</dbReference>
<dbReference type="PANTHER" id="PTHR43537">
    <property type="entry name" value="TRANSCRIPTIONAL REGULATOR, GNTR FAMILY"/>
    <property type="match status" value="1"/>
</dbReference>
<dbReference type="InterPro" id="IPR011711">
    <property type="entry name" value="GntR_C"/>
</dbReference>
<dbReference type="PANTHER" id="PTHR43537:SF5">
    <property type="entry name" value="UXU OPERON TRANSCRIPTIONAL REGULATOR"/>
    <property type="match status" value="1"/>
</dbReference>
<comment type="caution">
    <text evidence="5">The sequence shown here is derived from an EMBL/GenBank/DDBJ whole genome shotgun (WGS) entry which is preliminary data.</text>
</comment>
<gene>
    <name evidence="5" type="ORF">BF93_12520</name>
</gene>
<dbReference type="InterPro" id="IPR036388">
    <property type="entry name" value="WH-like_DNA-bd_sf"/>
</dbReference>
<dbReference type="PROSITE" id="PS50949">
    <property type="entry name" value="HTH_GNTR"/>
    <property type="match status" value="1"/>
</dbReference>
<dbReference type="GO" id="GO:0003677">
    <property type="term" value="F:DNA binding"/>
    <property type="evidence" value="ECO:0007669"/>
    <property type="project" value="UniProtKB-KW"/>
</dbReference>
<dbReference type="GO" id="GO:0003700">
    <property type="term" value="F:DNA-binding transcription factor activity"/>
    <property type="evidence" value="ECO:0007669"/>
    <property type="project" value="InterPro"/>
</dbReference>
<dbReference type="PRINTS" id="PR00035">
    <property type="entry name" value="HTHGNTR"/>
</dbReference>
<proteinExistence type="predicted"/>
<dbReference type="OrthoDB" id="3523737at2"/>
<dbReference type="HOGENOM" id="CLU_017584_9_3_11"/>
<protein>
    <submittedName>
        <fullName evidence="5">GntR family transcriptional regulator</fullName>
    </submittedName>
</protein>
<dbReference type="InterPro" id="IPR000524">
    <property type="entry name" value="Tscrpt_reg_HTH_GntR"/>
</dbReference>
<dbReference type="AlphaFoldDB" id="Z9JWM5"/>
<reference evidence="5 6" key="1">
    <citation type="submission" date="2014-02" db="EMBL/GenBank/DDBJ databases">
        <title>Genome sequence of Brachybacterium phenoliresistens strain W13A50.</title>
        <authorList>
            <person name="Wang X."/>
        </authorList>
    </citation>
    <scope>NUCLEOTIDE SEQUENCE [LARGE SCALE GENOMIC DNA]</scope>
    <source>
        <strain evidence="5 6">W13A50</strain>
    </source>
</reference>
<dbReference type="SUPFAM" id="SSF48008">
    <property type="entry name" value="GntR ligand-binding domain-like"/>
    <property type="match status" value="1"/>
</dbReference>
<dbReference type="PATRIC" id="fig|396014.3.peg.1011"/>
<dbReference type="EMBL" id="JDYK01000003">
    <property type="protein sequence ID" value="EWS82413.1"/>
    <property type="molecule type" value="Genomic_DNA"/>
</dbReference>
<keyword evidence="1" id="KW-0805">Transcription regulation</keyword>
<dbReference type="Pfam" id="PF07729">
    <property type="entry name" value="FCD"/>
    <property type="match status" value="1"/>
</dbReference>